<keyword evidence="4 5" id="KW-0862">Zinc</keyword>
<dbReference type="SMART" id="SM00356">
    <property type="entry name" value="ZnF_C3H1"/>
    <property type="match status" value="1"/>
</dbReference>
<feature type="compositionally biased region" description="Polar residues" evidence="6">
    <location>
        <begin position="1"/>
        <end position="14"/>
    </location>
</feature>
<dbReference type="EMBL" id="PDUG01000004">
    <property type="protein sequence ID" value="PIC36356.1"/>
    <property type="molecule type" value="Genomic_DNA"/>
</dbReference>
<comment type="caution">
    <text evidence="8">The sequence shown here is derived from an EMBL/GenBank/DDBJ whole genome shotgun (WGS) entry which is preliminary data.</text>
</comment>
<dbReference type="AlphaFoldDB" id="A0A2G5UAQ6"/>
<feature type="region of interest" description="Disordered" evidence="6">
    <location>
        <begin position="1"/>
        <end position="48"/>
    </location>
</feature>
<dbReference type="GO" id="GO:0043186">
    <property type="term" value="C:P granule"/>
    <property type="evidence" value="ECO:0007669"/>
    <property type="project" value="UniProtKB-ARBA"/>
</dbReference>
<dbReference type="Gene3D" id="4.10.1000.10">
    <property type="entry name" value="Zinc finger, CCCH-type"/>
    <property type="match status" value="1"/>
</dbReference>
<dbReference type="Pfam" id="PF00642">
    <property type="entry name" value="zf-CCCH"/>
    <property type="match status" value="1"/>
</dbReference>
<evidence type="ECO:0000256" key="4">
    <source>
        <dbReference type="ARBA" id="ARBA00022833"/>
    </source>
</evidence>
<proteinExistence type="predicted"/>
<dbReference type="InterPro" id="IPR036063">
    <property type="entry name" value="Smr_dom_sf"/>
</dbReference>
<feature type="domain" description="C3H1-type" evidence="7">
    <location>
        <begin position="63"/>
        <end position="93"/>
    </location>
</feature>
<dbReference type="STRING" id="1611254.A0A2G5UAQ6"/>
<feature type="zinc finger region" description="C3H1-type" evidence="5">
    <location>
        <begin position="63"/>
        <end position="93"/>
    </location>
</feature>
<name>A0A2G5UAQ6_9PELO</name>
<dbReference type="InterPro" id="IPR000571">
    <property type="entry name" value="Znf_CCCH"/>
</dbReference>
<evidence type="ECO:0000256" key="3">
    <source>
        <dbReference type="ARBA" id="ARBA00022771"/>
    </source>
</evidence>
<evidence type="ECO:0000256" key="2">
    <source>
        <dbReference type="ARBA" id="ARBA00022737"/>
    </source>
</evidence>
<organism evidence="8 9">
    <name type="scientific">Caenorhabditis nigoni</name>
    <dbReference type="NCBI Taxonomy" id="1611254"/>
    <lineage>
        <taxon>Eukaryota</taxon>
        <taxon>Metazoa</taxon>
        <taxon>Ecdysozoa</taxon>
        <taxon>Nematoda</taxon>
        <taxon>Chromadorea</taxon>
        <taxon>Rhabditida</taxon>
        <taxon>Rhabditina</taxon>
        <taxon>Rhabditomorpha</taxon>
        <taxon>Rhabditoidea</taxon>
        <taxon>Rhabditidae</taxon>
        <taxon>Peloderinae</taxon>
        <taxon>Caenorhabditis</taxon>
    </lineage>
</organism>
<dbReference type="Proteomes" id="UP000230233">
    <property type="component" value="Chromosome IV"/>
</dbReference>
<accession>A0A2G5UAQ6</accession>
<keyword evidence="3 5" id="KW-0863">Zinc-finger</keyword>
<evidence type="ECO:0000256" key="5">
    <source>
        <dbReference type="PROSITE-ProRule" id="PRU00723"/>
    </source>
</evidence>
<keyword evidence="9" id="KW-1185">Reference proteome</keyword>
<evidence type="ECO:0000313" key="9">
    <source>
        <dbReference type="Proteomes" id="UP000230233"/>
    </source>
</evidence>
<evidence type="ECO:0000256" key="1">
    <source>
        <dbReference type="ARBA" id="ARBA00022723"/>
    </source>
</evidence>
<evidence type="ECO:0000313" key="8">
    <source>
        <dbReference type="EMBL" id="PIC36356.1"/>
    </source>
</evidence>
<gene>
    <name evidence="8" type="primary">Cnig_chr_IV.g15388</name>
    <name evidence="8" type="ORF">B9Z55_015388</name>
</gene>
<keyword evidence="2" id="KW-0677">Repeat</keyword>
<feature type="compositionally biased region" description="Basic and acidic residues" evidence="6">
    <location>
        <begin position="30"/>
        <end position="40"/>
    </location>
</feature>
<keyword evidence="1 5" id="KW-0479">Metal-binding</keyword>
<reference evidence="9" key="1">
    <citation type="submission" date="2017-10" db="EMBL/GenBank/DDBJ databases">
        <title>Rapid genome shrinkage in a self-fertile nematode reveals novel sperm competition proteins.</title>
        <authorList>
            <person name="Yin D."/>
            <person name="Schwarz E.M."/>
            <person name="Thomas C.G."/>
            <person name="Felde R.L."/>
            <person name="Korf I.F."/>
            <person name="Cutter A.D."/>
            <person name="Schartner C.M."/>
            <person name="Ralston E.J."/>
            <person name="Meyer B.J."/>
            <person name="Haag E.S."/>
        </authorList>
    </citation>
    <scope>NUCLEOTIDE SEQUENCE [LARGE SCALE GENOMIC DNA]</scope>
    <source>
        <strain evidence="9">JU1422</strain>
    </source>
</reference>
<dbReference type="SUPFAM" id="SSF90229">
    <property type="entry name" value="CCCH zinc finger"/>
    <property type="match status" value="1"/>
</dbReference>
<dbReference type="SUPFAM" id="SSF160443">
    <property type="entry name" value="SMR domain-like"/>
    <property type="match status" value="1"/>
</dbReference>
<dbReference type="FunFam" id="4.10.1000.10:FF:000018">
    <property type="entry name" value="Zinc finger protein"/>
    <property type="match status" value="1"/>
</dbReference>
<evidence type="ECO:0000256" key="6">
    <source>
        <dbReference type="SAM" id="MobiDB-lite"/>
    </source>
</evidence>
<dbReference type="OrthoDB" id="3231855at2759"/>
<dbReference type="GO" id="GO:0008270">
    <property type="term" value="F:zinc ion binding"/>
    <property type="evidence" value="ECO:0007669"/>
    <property type="project" value="UniProtKB-KW"/>
</dbReference>
<protein>
    <recommendedName>
        <fullName evidence="7">C3H1-type domain-containing protein</fullName>
    </recommendedName>
</protein>
<evidence type="ECO:0000259" key="7">
    <source>
        <dbReference type="PROSITE" id="PS50103"/>
    </source>
</evidence>
<dbReference type="PROSITE" id="PS50103">
    <property type="entry name" value="ZF_C3H1"/>
    <property type="match status" value="1"/>
</dbReference>
<dbReference type="InterPro" id="IPR036855">
    <property type="entry name" value="Znf_CCCH_sf"/>
</dbReference>
<sequence>MVHRPTSSGPSNRNLMKAKRATTSRMDNPNGRDNRTKMETPNRMGTNRTNGYIILPGMVPNPNYKTQLCKNWSRLGCGHCNYGLKCQFIHPEDSGYLEQYPDTWHFAKEQEAHSQYVQHLHAQKSVNPFYEEHIDKKVREWNAVHPKGPNYYDFHGLTTKLADYYIFDIICFMKAMKIQKSWIETGRGNHSKANFAAIRSNFLTNNFPTGVSFVPVPGNDGILCLTVV</sequence>